<evidence type="ECO:0000256" key="1">
    <source>
        <dbReference type="ARBA" id="ARBA00005171"/>
    </source>
</evidence>
<dbReference type="GO" id="GO:0019856">
    <property type="term" value="P:pyrimidine nucleobase biosynthetic process"/>
    <property type="evidence" value="ECO:0007669"/>
    <property type="project" value="TreeGrafter"/>
</dbReference>
<dbReference type="PROSITE" id="PS51273">
    <property type="entry name" value="GATASE_TYPE_1"/>
    <property type="match status" value="1"/>
</dbReference>
<dbReference type="InterPro" id="IPR027417">
    <property type="entry name" value="P-loop_NTPase"/>
</dbReference>
<dbReference type="InterPro" id="IPR017926">
    <property type="entry name" value="GATASE"/>
</dbReference>
<dbReference type="Gene3D" id="3.40.50.880">
    <property type="match status" value="1"/>
</dbReference>
<protein>
    <recommendedName>
        <fullName evidence="11">CTP synthase</fullName>
        <ecNumber evidence="11">6.3.4.2</ecNumber>
    </recommendedName>
    <alternativeName>
        <fullName evidence="11">Cytidine 5'-triphosphate synthase</fullName>
    </alternativeName>
    <alternativeName>
        <fullName evidence="11">Cytidine triphosphate synthetase</fullName>
        <shortName evidence="11">CTP synthetase</shortName>
        <shortName evidence="11">CTPS</shortName>
    </alternativeName>
    <alternativeName>
        <fullName evidence="11">UTP--ammonia ligase</fullName>
    </alternativeName>
</protein>
<comment type="catalytic activity">
    <reaction evidence="11">
        <text>UTP + NH4(+) + ATP = CTP + ADP + phosphate + 2 H(+)</text>
        <dbReference type="Rhea" id="RHEA:16597"/>
        <dbReference type="ChEBI" id="CHEBI:15378"/>
        <dbReference type="ChEBI" id="CHEBI:28938"/>
        <dbReference type="ChEBI" id="CHEBI:30616"/>
        <dbReference type="ChEBI" id="CHEBI:37563"/>
        <dbReference type="ChEBI" id="CHEBI:43474"/>
        <dbReference type="ChEBI" id="CHEBI:46398"/>
        <dbReference type="ChEBI" id="CHEBI:456216"/>
    </reaction>
</comment>
<evidence type="ECO:0000256" key="7">
    <source>
        <dbReference type="ARBA" id="ARBA00022842"/>
    </source>
</evidence>
<dbReference type="EC" id="6.3.4.2" evidence="11"/>
<dbReference type="GO" id="GO:0097268">
    <property type="term" value="C:cytoophidium"/>
    <property type="evidence" value="ECO:0007669"/>
    <property type="project" value="UniProtKB-ARBA"/>
</dbReference>
<dbReference type="PANTHER" id="PTHR11550">
    <property type="entry name" value="CTP SYNTHASE"/>
    <property type="match status" value="1"/>
</dbReference>
<dbReference type="InterPro" id="IPR033828">
    <property type="entry name" value="GATase1_CTP_Synthase"/>
</dbReference>
<dbReference type="Gene3D" id="3.40.50.300">
    <property type="entry name" value="P-loop containing nucleotide triphosphate hydrolases"/>
    <property type="match status" value="1"/>
</dbReference>
<dbReference type="UniPathway" id="UPA00159">
    <property type="reaction ID" value="UER00277"/>
</dbReference>
<evidence type="ECO:0000256" key="12">
    <source>
        <dbReference type="SAM" id="MobiDB-lite"/>
    </source>
</evidence>
<dbReference type="FunFam" id="3.40.50.880:FF:000002">
    <property type="entry name" value="CTP synthase"/>
    <property type="match status" value="1"/>
</dbReference>
<evidence type="ECO:0000313" key="16">
    <source>
        <dbReference type="Proteomes" id="UP000199504"/>
    </source>
</evidence>
<proteinExistence type="inferred from homology"/>
<dbReference type="CDD" id="cd01746">
    <property type="entry name" value="GATase1_CTP_Synthase"/>
    <property type="match status" value="1"/>
</dbReference>
<comment type="function">
    <text evidence="11">Catalyzes the ATP-dependent amination of UTP to CTP with either L-glutamine or ammonia as the source of nitrogen. Regulates intracellular CTP levels through interactions with the four ribonucleotide triphosphates.</text>
</comment>
<feature type="binding site" evidence="11">
    <location>
        <begin position="198"/>
        <end position="203"/>
    </location>
    <ligand>
        <name>CTP</name>
        <dbReference type="ChEBI" id="CHEBI:37563"/>
        <note>allosteric inhibitor</note>
    </ligand>
</feature>
<dbReference type="GO" id="GO:0005524">
    <property type="term" value="F:ATP binding"/>
    <property type="evidence" value="ECO:0007669"/>
    <property type="project" value="UniProtKB-KW"/>
</dbReference>
<dbReference type="AlphaFoldDB" id="A0A1C5AL54"/>
<evidence type="ECO:0000259" key="13">
    <source>
        <dbReference type="Pfam" id="PF00117"/>
    </source>
</evidence>
<dbReference type="OrthoDB" id="9801107at2"/>
<dbReference type="InterPro" id="IPR017456">
    <property type="entry name" value="CTP_synthase_N"/>
</dbReference>
<feature type="binding site" evidence="11">
    <location>
        <position position="234"/>
    </location>
    <ligand>
        <name>CTP</name>
        <dbReference type="ChEBI" id="CHEBI:37563"/>
        <note>allosteric inhibitor</note>
    </ligand>
</feature>
<dbReference type="RefSeq" id="WP_091615445.1">
    <property type="nucleotide sequence ID" value="NZ_FMCX01000012.1"/>
</dbReference>
<keyword evidence="9 11" id="KW-0665">Pyrimidine biosynthesis</keyword>
<keyword evidence="4 11" id="KW-0479">Metal-binding</keyword>
<reference evidence="16" key="1">
    <citation type="submission" date="2016-06" db="EMBL/GenBank/DDBJ databases">
        <authorList>
            <person name="Varghese N."/>
            <person name="Submissions Spin"/>
        </authorList>
    </citation>
    <scope>NUCLEOTIDE SEQUENCE [LARGE SCALE GENOMIC DNA]</scope>
    <source>
        <strain evidence="16">DSM 44830</strain>
    </source>
</reference>
<evidence type="ECO:0000313" key="15">
    <source>
        <dbReference type="EMBL" id="SCF45972.1"/>
    </source>
</evidence>
<dbReference type="GO" id="GO:0042802">
    <property type="term" value="F:identical protein binding"/>
    <property type="evidence" value="ECO:0007669"/>
    <property type="project" value="TreeGrafter"/>
</dbReference>
<feature type="binding site" evidence="11">
    <location>
        <begin position="393"/>
        <end position="396"/>
    </location>
    <ligand>
        <name>L-glutamine</name>
        <dbReference type="ChEBI" id="CHEBI:58359"/>
    </ligand>
</feature>
<organism evidence="15 16">
    <name type="scientific">Micromonospora mirobrigensis</name>
    <dbReference type="NCBI Taxonomy" id="262898"/>
    <lineage>
        <taxon>Bacteria</taxon>
        <taxon>Bacillati</taxon>
        <taxon>Actinomycetota</taxon>
        <taxon>Actinomycetes</taxon>
        <taxon>Micromonosporales</taxon>
        <taxon>Micromonosporaceae</taxon>
        <taxon>Micromonospora</taxon>
    </lineage>
</organism>
<feature type="binding site" evidence="11">
    <location>
        <position position="365"/>
    </location>
    <ligand>
        <name>L-glutamine</name>
        <dbReference type="ChEBI" id="CHEBI:58359"/>
    </ligand>
</feature>
<dbReference type="InterPro" id="IPR029062">
    <property type="entry name" value="Class_I_gatase-like"/>
</dbReference>
<comment type="similarity">
    <text evidence="2 11">Belongs to the CTP synthase family.</text>
</comment>
<evidence type="ECO:0000259" key="14">
    <source>
        <dbReference type="Pfam" id="PF06418"/>
    </source>
</evidence>
<feature type="binding site" evidence="11">
    <location>
        <position position="234"/>
    </location>
    <ligand>
        <name>UTP</name>
        <dbReference type="ChEBI" id="CHEBI:46398"/>
    </ligand>
</feature>
<dbReference type="STRING" id="262898.GA0070564_11272"/>
<feature type="binding site" evidence="11">
    <location>
        <begin position="158"/>
        <end position="160"/>
    </location>
    <ligand>
        <name>CTP</name>
        <dbReference type="ChEBI" id="CHEBI:37563"/>
        <note>allosteric inhibitor</note>
    </ligand>
</feature>
<feature type="binding site" evidence="11">
    <location>
        <position position="19"/>
    </location>
    <ligand>
        <name>UTP</name>
        <dbReference type="ChEBI" id="CHEBI:46398"/>
    </ligand>
</feature>
<dbReference type="PANTHER" id="PTHR11550:SF0">
    <property type="entry name" value="CTP SYNTHASE-RELATED"/>
    <property type="match status" value="1"/>
</dbReference>
<dbReference type="GO" id="GO:0044210">
    <property type="term" value="P:'de novo' CTP biosynthetic process"/>
    <property type="evidence" value="ECO:0007669"/>
    <property type="project" value="UniProtKB-UniRule"/>
</dbReference>
<dbReference type="EMBL" id="FMCX01000012">
    <property type="protein sequence ID" value="SCF45972.1"/>
    <property type="molecule type" value="Genomic_DNA"/>
</dbReference>
<evidence type="ECO:0000256" key="4">
    <source>
        <dbReference type="ARBA" id="ARBA00022723"/>
    </source>
</evidence>
<dbReference type="HAMAP" id="MF_01227">
    <property type="entry name" value="PyrG"/>
    <property type="match status" value="1"/>
</dbReference>
<feature type="binding site" evidence="11">
    <location>
        <position position="477"/>
    </location>
    <ligand>
        <name>L-glutamine</name>
        <dbReference type="ChEBI" id="CHEBI:58359"/>
    </ligand>
</feature>
<dbReference type="CDD" id="cd03113">
    <property type="entry name" value="CTPS_N"/>
    <property type="match status" value="1"/>
</dbReference>
<evidence type="ECO:0000256" key="2">
    <source>
        <dbReference type="ARBA" id="ARBA00007533"/>
    </source>
</evidence>
<keyword evidence="16" id="KW-1185">Reference proteome</keyword>
<feature type="binding site" evidence="11">
    <location>
        <position position="77"/>
    </location>
    <ligand>
        <name>Mg(2+)</name>
        <dbReference type="ChEBI" id="CHEBI:18420"/>
    </ligand>
</feature>
<dbReference type="Pfam" id="PF06418">
    <property type="entry name" value="CTP_synth_N"/>
    <property type="match status" value="1"/>
</dbReference>
<feature type="region of interest" description="Amidoligase domain" evidence="11">
    <location>
        <begin position="1"/>
        <end position="277"/>
    </location>
</feature>
<feature type="active site" evidence="11">
    <location>
        <position position="524"/>
    </location>
</feature>
<keyword evidence="5 11" id="KW-0547">Nucleotide-binding</keyword>
<dbReference type="SUPFAM" id="SSF52317">
    <property type="entry name" value="Class I glutamine amidotransferase-like"/>
    <property type="match status" value="1"/>
</dbReference>
<feature type="active site" description="Nucleophile; for glutamine hydrolysis" evidence="11">
    <location>
        <position position="392"/>
    </location>
</feature>
<keyword evidence="6 11" id="KW-0067">ATP-binding</keyword>
<name>A0A1C5AL54_9ACTN</name>
<evidence type="ECO:0000256" key="5">
    <source>
        <dbReference type="ARBA" id="ARBA00022741"/>
    </source>
</evidence>
<feature type="binding site" evidence="11">
    <location>
        <position position="416"/>
    </location>
    <ligand>
        <name>L-glutamine</name>
        <dbReference type="ChEBI" id="CHEBI:58359"/>
    </ligand>
</feature>
<dbReference type="GO" id="GO:0004359">
    <property type="term" value="F:glutaminase activity"/>
    <property type="evidence" value="ECO:0007669"/>
    <property type="project" value="RHEA"/>
</dbReference>
<feature type="domain" description="Glutamine amidotransferase" evidence="13">
    <location>
        <begin position="312"/>
        <end position="543"/>
    </location>
</feature>
<comment type="subunit">
    <text evidence="11">Homotetramer.</text>
</comment>
<dbReference type="Pfam" id="PF00117">
    <property type="entry name" value="GATase"/>
    <property type="match status" value="1"/>
</dbReference>
<feature type="binding site" evidence="11">
    <location>
        <position position="151"/>
    </location>
    <ligand>
        <name>Mg(2+)</name>
        <dbReference type="ChEBI" id="CHEBI:18420"/>
    </ligand>
</feature>
<feature type="region of interest" description="Disordered" evidence="12">
    <location>
        <begin position="563"/>
        <end position="585"/>
    </location>
</feature>
<gene>
    <name evidence="11" type="primary">pyrG</name>
    <name evidence="15" type="ORF">GA0070564_11272</name>
</gene>
<feature type="binding site" evidence="11">
    <location>
        <position position="77"/>
    </location>
    <ligand>
        <name>ATP</name>
        <dbReference type="ChEBI" id="CHEBI:30616"/>
    </ligand>
</feature>
<keyword evidence="8 11" id="KW-0315">Glutamine amidotransferase</keyword>
<comment type="catalytic activity">
    <reaction evidence="10 11">
        <text>UTP + L-glutamine + ATP + H2O = CTP + L-glutamate + ADP + phosphate + 2 H(+)</text>
        <dbReference type="Rhea" id="RHEA:26426"/>
        <dbReference type="ChEBI" id="CHEBI:15377"/>
        <dbReference type="ChEBI" id="CHEBI:15378"/>
        <dbReference type="ChEBI" id="CHEBI:29985"/>
        <dbReference type="ChEBI" id="CHEBI:30616"/>
        <dbReference type="ChEBI" id="CHEBI:37563"/>
        <dbReference type="ChEBI" id="CHEBI:43474"/>
        <dbReference type="ChEBI" id="CHEBI:46398"/>
        <dbReference type="ChEBI" id="CHEBI:58359"/>
        <dbReference type="ChEBI" id="CHEBI:456216"/>
        <dbReference type="EC" id="6.3.4.2"/>
    </reaction>
</comment>
<keyword evidence="3 11" id="KW-0436">Ligase</keyword>
<feature type="binding site" evidence="11">
    <location>
        <position position="19"/>
    </location>
    <ligand>
        <name>CTP</name>
        <dbReference type="ChEBI" id="CHEBI:37563"/>
        <note>allosteric inhibitor</note>
    </ligand>
</feature>
<comment type="pathway">
    <text evidence="1 11">Pyrimidine metabolism; CTP biosynthesis via de novo pathway; CTP from UDP: step 2/2.</text>
</comment>
<keyword evidence="7 11" id="KW-0460">Magnesium</keyword>
<dbReference type="GO" id="GO:0003883">
    <property type="term" value="F:CTP synthase activity"/>
    <property type="evidence" value="ECO:0007669"/>
    <property type="project" value="UniProtKB-UniRule"/>
</dbReference>
<feature type="binding site" evidence="11">
    <location>
        <begin position="20"/>
        <end position="25"/>
    </location>
    <ligand>
        <name>ATP</name>
        <dbReference type="ChEBI" id="CHEBI:30616"/>
    </ligand>
</feature>
<feature type="active site" evidence="11">
    <location>
        <position position="526"/>
    </location>
</feature>
<dbReference type="NCBIfam" id="NF003792">
    <property type="entry name" value="PRK05380.1"/>
    <property type="match status" value="1"/>
</dbReference>
<dbReference type="FunFam" id="3.40.50.300:FF:000009">
    <property type="entry name" value="CTP synthase"/>
    <property type="match status" value="1"/>
</dbReference>
<comment type="miscellaneous">
    <text evidence="11">CTPSs have evolved a hybrid strategy for distinguishing between UTP and CTP. The overlapping regions of the product feedback inhibitory and substrate sites recognize a common feature in both compounds, the triphosphate moiety. To differentiate isosteric substrate and product pyrimidine rings, an additional pocket far from the expected kinase/ligase catalytic site, specifically recognizes the cytosine and ribose portions of the product inhibitor.</text>
</comment>
<comment type="caution">
    <text evidence="11">Lacks conserved residue(s) required for the propagation of feature annotation.</text>
</comment>
<feature type="compositionally biased region" description="Low complexity" evidence="12">
    <location>
        <begin position="575"/>
        <end position="585"/>
    </location>
</feature>
<feature type="binding site" evidence="11">
    <location>
        <position position="252"/>
    </location>
    <ligand>
        <name>ATP</name>
        <dbReference type="ChEBI" id="CHEBI:30616"/>
    </ligand>
</feature>
<comment type="activity regulation">
    <text evidence="11">Allosterically activated by GTP, when glutamine is the substrate; GTP has no effect on the reaction when ammonia is the substrate. The allosteric effector GTP functions by stabilizing the protein conformation that binds the tetrahedral intermediate(s) formed during glutamine hydrolysis. Inhibited by the product CTP, via allosteric rather than competitive inhibition.</text>
</comment>
<evidence type="ECO:0000256" key="6">
    <source>
        <dbReference type="ARBA" id="ARBA00022840"/>
    </source>
</evidence>
<accession>A0A1C5AL54</accession>
<evidence type="ECO:0000256" key="10">
    <source>
        <dbReference type="ARBA" id="ARBA00047781"/>
    </source>
</evidence>
<dbReference type="InterPro" id="IPR004468">
    <property type="entry name" value="CTP_synthase"/>
</dbReference>
<comment type="catalytic activity">
    <reaction evidence="11">
        <text>L-glutamine + H2O = L-glutamate + NH4(+)</text>
        <dbReference type="Rhea" id="RHEA:15889"/>
        <dbReference type="ChEBI" id="CHEBI:15377"/>
        <dbReference type="ChEBI" id="CHEBI:28938"/>
        <dbReference type="ChEBI" id="CHEBI:29985"/>
        <dbReference type="ChEBI" id="CHEBI:58359"/>
    </reaction>
</comment>
<dbReference type="SUPFAM" id="SSF52540">
    <property type="entry name" value="P-loop containing nucleoside triphosphate hydrolases"/>
    <property type="match status" value="1"/>
</dbReference>
<evidence type="ECO:0000256" key="11">
    <source>
        <dbReference type="HAMAP-Rule" id="MF_01227"/>
    </source>
</evidence>
<dbReference type="GO" id="GO:0046872">
    <property type="term" value="F:metal ion binding"/>
    <property type="evidence" value="ECO:0007669"/>
    <property type="project" value="UniProtKB-KW"/>
</dbReference>
<evidence type="ECO:0000256" key="3">
    <source>
        <dbReference type="ARBA" id="ARBA00022598"/>
    </source>
</evidence>
<dbReference type="GO" id="GO:0005829">
    <property type="term" value="C:cytosol"/>
    <property type="evidence" value="ECO:0007669"/>
    <property type="project" value="TreeGrafter"/>
</dbReference>
<feature type="domain" description="CTP synthase N-terminal" evidence="14">
    <location>
        <begin position="9"/>
        <end position="277"/>
    </location>
</feature>
<evidence type="ECO:0000256" key="9">
    <source>
        <dbReference type="ARBA" id="ARBA00022975"/>
    </source>
</evidence>
<evidence type="ECO:0000256" key="8">
    <source>
        <dbReference type="ARBA" id="ARBA00022962"/>
    </source>
</evidence>
<feature type="binding site" evidence="11">
    <location>
        <begin position="198"/>
        <end position="203"/>
    </location>
    <ligand>
        <name>UTP</name>
        <dbReference type="ChEBI" id="CHEBI:46398"/>
    </ligand>
</feature>
<dbReference type="NCBIfam" id="TIGR00337">
    <property type="entry name" value="PyrG"/>
    <property type="match status" value="1"/>
</dbReference>
<dbReference type="Proteomes" id="UP000199504">
    <property type="component" value="Unassembled WGS sequence"/>
</dbReference>
<sequence>MAPSARTTRHIFVTGGVASSLGKGLTASSLGNLLTARGLRVVMQKLDPYLNVDPGTMNPFQHGEVFVTDDGAETDLDVGHYERFLDRALSGKANVTTGQIYSDVIAKERRGEYLGDTVQVIPHITNEIKARIVGMADPDADGQVPDVVITEVGGTVGDIESLPFLEAIRQVRHDLGRDNCFYLHVSLVPYLAPSGELKTKPTQHSVAQLRNIGIQPDAIVLRCDREIPEKLKEKLSLYCDVDREAVVAAPDAPSIYDIPKVLHREGLDAYVVRRLGLSFRDVDWTSWDDLLDRVHQPHHTVTVALVGKYVDLPDAYLSVSEAIRAAGFGHRARVQLRWVPSDDCVTPAGAAAALAGVDGIVIPGGFGVRGIEGKIGTARYARENGIPLLGLCLGLQCMTIEVARHLAGLDGANSLEFDEEAKHPVIATMADQEDIVAGRGDLGGTMRLGAYPAKLTEGSIVAQAYGSTEVSERHRHRYEVNNAYRDQLEKAGLHISGTSPDGRLVEFIELDRELHPFFVATQAHPELKSRPTRPHPLFAGFVKAAIAYSEADRLPVDLDAAAAPSAAKKAGRNGGAPAAKAAATS</sequence>